<dbReference type="GO" id="GO:0016209">
    <property type="term" value="F:antioxidant activity"/>
    <property type="evidence" value="ECO:0007669"/>
    <property type="project" value="InterPro"/>
</dbReference>
<dbReference type="PANTHER" id="PTHR42852">
    <property type="entry name" value="THIOL:DISULFIDE INTERCHANGE PROTEIN DSBE"/>
    <property type="match status" value="1"/>
</dbReference>
<keyword evidence="4" id="KW-1015">Disulfide bond</keyword>
<dbReference type="InterPro" id="IPR000866">
    <property type="entry name" value="AhpC/TSA"/>
</dbReference>
<evidence type="ECO:0000313" key="7">
    <source>
        <dbReference type="EMBL" id="GIH09409.1"/>
    </source>
</evidence>
<dbReference type="PROSITE" id="PS00194">
    <property type="entry name" value="THIOREDOXIN_1"/>
    <property type="match status" value="1"/>
</dbReference>
<dbReference type="GO" id="GO:0017004">
    <property type="term" value="P:cytochrome complex assembly"/>
    <property type="evidence" value="ECO:0007669"/>
    <property type="project" value="UniProtKB-KW"/>
</dbReference>
<name>A0A8J3QGV6_9ACTN</name>
<evidence type="ECO:0000256" key="2">
    <source>
        <dbReference type="ARBA" id="ARBA00022748"/>
    </source>
</evidence>
<dbReference type="InterPro" id="IPR036249">
    <property type="entry name" value="Thioredoxin-like_sf"/>
</dbReference>
<keyword evidence="3" id="KW-0735">Signal-anchor</keyword>
<comment type="caution">
    <text evidence="7">The sequence shown here is derived from an EMBL/GenBank/DDBJ whole genome shotgun (WGS) entry which is preliminary data.</text>
</comment>
<accession>A0A8J3QGV6</accession>
<proteinExistence type="predicted"/>
<dbReference type="GO" id="GO:0030313">
    <property type="term" value="C:cell envelope"/>
    <property type="evidence" value="ECO:0007669"/>
    <property type="project" value="UniProtKB-SubCell"/>
</dbReference>
<dbReference type="InterPro" id="IPR017937">
    <property type="entry name" value="Thioredoxin_CS"/>
</dbReference>
<dbReference type="InterPro" id="IPR050553">
    <property type="entry name" value="Thioredoxin_ResA/DsbE_sf"/>
</dbReference>
<comment type="subcellular location">
    <subcellularLocation>
        <location evidence="1">Cell envelope</location>
    </subcellularLocation>
</comment>
<dbReference type="PROSITE" id="PS51352">
    <property type="entry name" value="THIOREDOXIN_2"/>
    <property type="match status" value="1"/>
</dbReference>
<evidence type="ECO:0000256" key="1">
    <source>
        <dbReference type="ARBA" id="ARBA00004196"/>
    </source>
</evidence>
<keyword evidence="3" id="KW-0812">Transmembrane</keyword>
<dbReference type="SUPFAM" id="SSF52833">
    <property type="entry name" value="Thioredoxin-like"/>
    <property type="match status" value="1"/>
</dbReference>
<dbReference type="Pfam" id="PF00578">
    <property type="entry name" value="AhpC-TSA"/>
    <property type="match status" value="1"/>
</dbReference>
<evidence type="ECO:0000256" key="4">
    <source>
        <dbReference type="ARBA" id="ARBA00023157"/>
    </source>
</evidence>
<keyword evidence="8" id="KW-1185">Reference proteome</keyword>
<dbReference type="InterPro" id="IPR013766">
    <property type="entry name" value="Thioredoxin_domain"/>
</dbReference>
<dbReference type="Gene3D" id="3.40.30.10">
    <property type="entry name" value="Glutaredoxin"/>
    <property type="match status" value="1"/>
</dbReference>
<protein>
    <recommendedName>
        <fullName evidence="6">Thioredoxin domain-containing protein</fullName>
    </recommendedName>
</protein>
<evidence type="ECO:0000256" key="5">
    <source>
        <dbReference type="ARBA" id="ARBA00023284"/>
    </source>
</evidence>
<sequence>MRPLLPLALAAALALTGCTSGGSQRDAGQVVKYAPADRVAAPEVKGQLLDGSGAYDLGAKKGKVVVINFWASYCAPCRVEADDLEAVHKDLGIDFVGINVRDEKDKAKAFYENRTSYPSIFDPAGRISLDFRQVPPNTIPATLIIDAQGRVAVVIRRSIHRDELKPLVSEVAAESVS</sequence>
<reference evidence="7" key="1">
    <citation type="submission" date="2021-01" db="EMBL/GenBank/DDBJ databases">
        <title>Whole genome shotgun sequence of Rhizocola hellebori NBRC 109834.</title>
        <authorList>
            <person name="Komaki H."/>
            <person name="Tamura T."/>
        </authorList>
    </citation>
    <scope>NUCLEOTIDE SEQUENCE</scope>
    <source>
        <strain evidence="7">NBRC 109834</strain>
    </source>
</reference>
<dbReference type="CDD" id="cd02966">
    <property type="entry name" value="TlpA_like_family"/>
    <property type="match status" value="1"/>
</dbReference>
<dbReference type="RefSeq" id="WP_203913140.1">
    <property type="nucleotide sequence ID" value="NZ_BONY01000067.1"/>
</dbReference>
<dbReference type="AlphaFoldDB" id="A0A8J3QGV6"/>
<dbReference type="Proteomes" id="UP000612899">
    <property type="component" value="Unassembled WGS sequence"/>
</dbReference>
<dbReference type="GO" id="GO:0016491">
    <property type="term" value="F:oxidoreductase activity"/>
    <property type="evidence" value="ECO:0007669"/>
    <property type="project" value="InterPro"/>
</dbReference>
<evidence type="ECO:0000259" key="6">
    <source>
        <dbReference type="PROSITE" id="PS51352"/>
    </source>
</evidence>
<keyword evidence="2" id="KW-0201">Cytochrome c-type biogenesis</keyword>
<dbReference type="EMBL" id="BONY01000067">
    <property type="protein sequence ID" value="GIH09409.1"/>
    <property type="molecule type" value="Genomic_DNA"/>
</dbReference>
<gene>
    <name evidence="7" type="ORF">Rhe02_74760</name>
</gene>
<keyword evidence="5" id="KW-0676">Redox-active center</keyword>
<evidence type="ECO:0000256" key="3">
    <source>
        <dbReference type="ARBA" id="ARBA00022968"/>
    </source>
</evidence>
<evidence type="ECO:0000313" key="8">
    <source>
        <dbReference type="Proteomes" id="UP000612899"/>
    </source>
</evidence>
<dbReference type="PROSITE" id="PS51257">
    <property type="entry name" value="PROKAR_LIPOPROTEIN"/>
    <property type="match status" value="1"/>
</dbReference>
<organism evidence="7 8">
    <name type="scientific">Rhizocola hellebori</name>
    <dbReference type="NCBI Taxonomy" id="1392758"/>
    <lineage>
        <taxon>Bacteria</taxon>
        <taxon>Bacillati</taxon>
        <taxon>Actinomycetota</taxon>
        <taxon>Actinomycetes</taxon>
        <taxon>Micromonosporales</taxon>
        <taxon>Micromonosporaceae</taxon>
        <taxon>Rhizocola</taxon>
    </lineage>
</organism>
<feature type="domain" description="Thioredoxin" evidence="6">
    <location>
        <begin position="28"/>
        <end position="173"/>
    </location>
</feature>
<dbReference type="PANTHER" id="PTHR42852:SF6">
    <property type="entry name" value="THIOL:DISULFIDE INTERCHANGE PROTEIN DSBE"/>
    <property type="match status" value="1"/>
</dbReference>